<dbReference type="STRING" id="619300.G3APF8"/>
<keyword evidence="4" id="KW-0333">Golgi apparatus</keyword>
<dbReference type="PANTHER" id="PTHR14042:SF24">
    <property type="entry name" value="PROTEIN DOPEY-1 HOMOLOG"/>
    <property type="match status" value="1"/>
</dbReference>
<keyword evidence="2" id="KW-0813">Transport</keyword>
<name>G3APF8_SPAPN</name>
<feature type="domain" description="DOP1 N-terminal" evidence="7">
    <location>
        <begin position="26"/>
        <end position="337"/>
    </location>
</feature>
<dbReference type="Pfam" id="PF24597">
    <property type="entry name" value="TPR_DOP1_M"/>
    <property type="match status" value="1"/>
</dbReference>
<evidence type="ECO:0000256" key="3">
    <source>
        <dbReference type="ARBA" id="ARBA00022927"/>
    </source>
</evidence>
<dbReference type="GO" id="GO:0005768">
    <property type="term" value="C:endosome"/>
    <property type="evidence" value="ECO:0007669"/>
    <property type="project" value="TreeGrafter"/>
</dbReference>
<feature type="domain" description="DOP1-like C-terminal" evidence="9">
    <location>
        <begin position="1217"/>
        <end position="1664"/>
    </location>
</feature>
<gene>
    <name evidence="10" type="ORF">SPAPADRAFT_152629</name>
</gene>
<feature type="domain" description="DOP1-like middle TPR" evidence="8">
    <location>
        <begin position="351"/>
        <end position="527"/>
    </location>
</feature>
<dbReference type="Proteomes" id="UP000000709">
    <property type="component" value="Unassembled WGS sequence"/>
</dbReference>
<dbReference type="Pfam" id="PF24598">
    <property type="entry name" value="DOP1_C"/>
    <property type="match status" value="1"/>
</dbReference>
<organism evidence="11">
    <name type="scientific">Spathaspora passalidarum (strain NRRL Y-27907 / 11-Y1)</name>
    <dbReference type="NCBI Taxonomy" id="619300"/>
    <lineage>
        <taxon>Eukaryota</taxon>
        <taxon>Fungi</taxon>
        <taxon>Dikarya</taxon>
        <taxon>Ascomycota</taxon>
        <taxon>Saccharomycotina</taxon>
        <taxon>Pichiomycetes</taxon>
        <taxon>Debaryomycetaceae</taxon>
        <taxon>Spathaspora</taxon>
    </lineage>
</organism>
<dbReference type="EMBL" id="GL996502">
    <property type="protein sequence ID" value="EGW32135.1"/>
    <property type="molecule type" value="Genomic_DNA"/>
</dbReference>
<keyword evidence="5" id="KW-0472">Membrane</keyword>
<evidence type="ECO:0000259" key="8">
    <source>
        <dbReference type="Pfam" id="PF24597"/>
    </source>
</evidence>
<evidence type="ECO:0000256" key="5">
    <source>
        <dbReference type="ARBA" id="ARBA00023136"/>
    </source>
</evidence>
<dbReference type="PANTHER" id="PTHR14042">
    <property type="entry name" value="DOPEY-RELATED"/>
    <property type="match status" value="1"/>
</dbReference>
<accession>G3APF8</accession>
<dbReference type="InterPro" id="IPR007249">
    <property type="entry name" value="DOP1_N"/>
</dbReference>
<keyword evidence="11" id="KW-1185">Reference proteome</keyword>
<dbReference type="GeneID" id="18870933"/>
<dbReference type="GO" id="GO:0005829">
    <property type="term" value="C:cytosol"/>
    <property type="evidence" value="ECO:0007669"/>
    <property type="project" value="GOC"/>
</dbReference>
<dbReference type="eggNOG" id="KOG3613">
    <property type="taxonomic scope" value="Eukaryota"/>
</dbReference>
<dbReference type="OrthoDB" id="297643at2759"/>
<evidence type="ECO:0000313" key="11">
    <source>
        <dbReference type="Proteomes" id="UP000000709"/>
    </source>
</evidence>
<dbReference type="InParanoid" id="G3APF8"/>
<dbReference type="GO" id="GO:0005802">
    <property type="term" value="C:trans-Golgi network"/>
    <property type="evidence" value="ECO:0007669"/>
    <property type="project" value="TreeGrafter"/>
</dbReference>
<keyword evidence="3" id="KW-0653">Protein transport</keyword>
<dbReference type="HOGENOM" id="CLU_001197_1_0_1"/>
<dbReference type="InterPro" id="IPR056457">
    <property type="entry name" value="DOP1_C"/>
</dbReference>
<comment type="subcellular location">
    <subcellularLocation>
        <location evidence="1">Golgi apparatus membrane</location>
        <topology evidence="1">Peripheral membrane protein</topology>
    </subcellularLocation>
</comment>
<dbReference type="KEGG" id="spaa:SPAPADRAFT_152629"/>
<evidence type="ECO:0000256" key="1">
    <source>
        <dbReference type="ARBA" id="ARBA00004395"/>
    </source>
</evidence>
<dbReference type="InterPro" id="IPR056458">
    <property type="entry name" value="TPR_DOP1_M"/>
</dbReference>
<dbReference type="FunCoup" id="G3APF8">
    <property type="interactions" value="127"/>
</dbReference>
<evidence type="ECO:0000256" key="4">
    <source>
        <dbReference type="ARBA" id="ARBA00023034"/>
    </source>
</evidence>
<evidence type="ECO:0000256" key="6">
    <source>
        <dbReference type="ARBA" id="ARBA00046326"/>
    </source>
</evidence>
<evidence type="ECO:0000256" key="2">
    <source>
        <dbReference type="ARBA" id="ARBA00022448"/>
    </source>
</evidence>
<evidence type="ECO:0000259" key="7">
    <source>
        <dbReference type="Pfam" id="PF04118"/>
    </source>
</evidence>
<dbReference type="InterPro" id="IPR040314">
    <property type="entry name" value="DOP1"/>
</dbReference>
<protein>
    <submittedName>
        <fullName evidence="10">Uncharacterized protein</fullName>
    </submittedName>
</protein>
<evidence type="ECO:0000259" key="9">
    <source>
        <dbReference type="Pfam" id="PF24598"/>
    </source>
</evidence>
<dbReference type="RefSeq" id="XP_007375411.1">
    <property type="nucleotide sequence ID" value="XM_007375349.1"/>
</dbReference>
<reference evidence="10 11" key="1">
    <citation type="journal article" date="2011" name="Proc. Natl. Acad. Sci. U.S.A.">
        <title>Comparative genomics of xylose-fermenting fungi for enhanced biofuel production.</title>
        <authorList>
            <person name="Wohlbach D.J."/>
            <person name="Kuo A."/>
            <person name="Sato T.K."/>
            <person name="Potts K.M."/>
            <person name="Salamov A.A."/>
            <person name="LaButti K.M."/>
            <person name="Sun H."/>
            <person name="Clum A."/>
            <person name="Pangilinan J.L."/>
            <person name="Lindquist E.A."/>
            <person name="Lucas S."/>
            <person name="Lapidus A."/>
            <person name="Jin M."/>
            <person name="Gunawan C."/>
            <person name="Balan V."/>
            <person name="Dale B.E."/>
            <person name="Jeffries T.W."/>
            <person name="Zinkel R."/>
            <person name="Barry K.W."/>
            <person name="Grigoriev I.V."/>
            <person name="Gasch A.P."/>
        </authorList>
    </citation>
    <scope>NUCLEOTIDE SEQUENCE [LARGE SCALE GENOMIC DNA]</scope>
    <source>
        <strain evidence="11">NRRL Y-27907 / 11-Y1</strain>
    </source>
</reference>
<comment type="similarity">
    <text evidence="6">Belongs to the DOP1 family.</text>
</comment>
<evidence type="ECO:0000313" key="10">
    <source>
        <dbReference type="EMBL" id="EGW32135.1"/>
    </source>
</evidence>
<proteinExistence type="inferred from homology"/>
<dbReference type="Pfam" id="PF04118">
    <property type="entry name" value="Dopey_N"/>
    <property type="match status" value="1"/>
</dbReference>
<dbReference type="OMA" id="GLETCIA"/>
<sequence length="1686" mass="192503">MDSPKGPNSVLKLVTSRKSKTHQLSSKDKKYLQSVEKALGSFDALEEWADYIAFLSRLQKSLQFTPDPSVQEQYYVPLSSQVSNKLSLCLSSRLPSGVHQKALSIYEFIFENLPIETLNEDISVWLPGLLPLFSYSSISIKPQQIRIFKDHIVAKLDVDHLRNISKPFILSLLSGLDDENSEAFNDILQLTEEFKEKLNNDSHFWQSMFLCIISNPERRLGALHWCNRNLPRFTESKGNHELSEEAKMCLKPEPGLLIRAFAVTINPPVTIDSASDIIVVRGFFDLLLSHIPLESSIFDSQVYPKDKEMLLMSCCRVTLKKDMSLNRRLWNYLLGPDTEGDHQKRIPRTEYFAKYALETLSSGLLKMVESDSTKSKIEAFKISLSIIMDKWEISTVITPRLFSRFLNIAFENKESKDLMVSASSFFDGIESTYIWNDILQLVAEEDESKLEILDFVLKEFNFNEEEMITLHAPLAIICLLGKSDINVKRLEILDTLFNLVPARAYGIADQKVNDTYIDIVSKIKGFYRGRLNNDNPQVPFSANEVSFLVIDMLQKKFIQYMSNTAYCFKISNLLVQMLNIVPRDETSLELDSELVNKMLELQVPEYIEESDRNQEGLLISYAIAKSFGNISKSMSDAQKEKTLKAIISNLWTSIYSSEPANYQVEAVKTIYEMGTSYPFHSIEAGVVELFLKLPINKRITALETLWTHSASVNDGDTILERPLQILLDDISETDKKSNLGIHDFLRRIIKNGGANRLLKLLSNPILNFTFMHGERKTLTIDDDLGQFAYYLGLIIKVIESNTKLLRESCSNEFAAMDNSNKLNLLRSNEWDISTYKSLFLSIIEKFFHLKLTDEVLNDEYSLDNYYSSMEHCLKILTLLVTGNEKSFNELFNLLIGTCTVYLGLNVASYTIELVESQFLKCLFHFLELAQELHLPLNLLNVEEEKNEPVLVTFLIQGITNSKTSILLENWITLLTRSLYLLGDSIFNVIITLNRTIIAKLEGIFKNFSSFEKFSELEDLNSCVNILVTGLEDLLSITHSYLLTSSIRSNAEKGPSGAAENGFLNNMISGVFQIESPELRTTEQNKRYSIILCFQEALRAGFHIWYWCDSRPKVPDGAKYYSDRSLTYISHKLKFRAKKLLEALIELERQEVIESLIDLNGASPGALKLLNILDGGRSQVTLPHLFNSIISRCYPQMLDQAQRSSMYTQIPTTELSSFLLSFFDAIDNDTVIDVWNLSINFFKNILLHPGSFKDVYPDSLRICKVLSMKLKSSKVRDQKNRKELADVFTRLFQNAVTKAHSDPREEIELESKKDSSSVQSSTVQQEDVIEAITEIIPFLDEICQDTDKVTQSLNTLINSFILPQIKSKKIPNINLRVLGLLEIVGKHHPNKTWKTLVLDLFMDNSFFQTDFDKLTIWNSILGAWITNDREKLGDMISRITTSSGSSPSNLFVWNEASELEAKVFILKRISYLILIQPIDFFLNFLDSIFDKIEALLSGNCPEIIRAEISVLFRAIVLKFNELHLLPRWATVSHELLSIFESIEEKSTKELHALSKESLKLILNGCKLLDQLLLCSYDEFNLNEWLFISTDTEFFNGPLDNPTGSIIDQISRKHDLTYLKDSPLSLEQPQDNLHPLLEGVREIDSITKLRLFFDSLSLIQYERTYGLFNVEIDSCIADVLGDLMNPVD</sequence>
<dbReference type="GO" id="GO:0015031">
    <property type="term" value="P:protein transport"/>
    <property type="evidence" value="ECO:0007669"/>
    <property type="project" value="UniProtKB-KW"/>
</dbReference>
<dbReference type="GO" id="GO:0000139">
    <property type="term" value="C:Golgi membrane"/>
    <property type="evidence" value="ECO:0007669"/>
    <property type="project" value="UniProtKB-SubCell"/>
</dbReference>
<dbReference type="GO" id="GO:0006895">
    <property type="term" value="P:Golgi to endosome transport"/>
    <property type="evidence" value="ECO:0007669"/>
    <property type="project" value="InterPro"/>
</dbReference>